<accession>A0A1L9CHU1</accession>
<evidence type="ECO:0000313" key="1">
    <source>
        <dbReference type="EMBL" id="NRF20972.1"/>
    </source>
</evidence>
<reference evidence="1" key="1">
    <citation type="submission" date="2019-07" db="EMBL/GenBank/DDBJ databases">
        <title>FDA dAtabase for Regulatory Grade micrObial Sequences (FDA-ARGOS): Supporting development and validation of Infectious Disease Dx tests.</title>
        <authorList>
            <person name="Bachman M."/>
            <person name="Young C."/>
            <person name="Tallon L."/>
            <person name="Sadzewicz L."/>
            <person name="Vavikolanu K."/>
            <person name="Mehta A."/>
            <person name="Aluvathingal J."/>
            <person name="Nadendla S."/>
            <person name="Nandy P."/>
            <person name="Geyer C."/>
            <person name="Yan Y."/>
            <person name="Sichtig H."/>
        </authorList>
    </citation>
    <scope>NUCLEOTIDE SEQUENCE</scope>
    <source>
        <strain evidence="1">FDAARGOS_618</strain>
    </source>
</reference>
<protein>
    <submittedName>
        <fullName evidence="1">Type II toxin-antitoxin system ParD family antitoxin</fullName>
    </submittedName>
</protein>
<reference evidence="2 3" key="2">
    <citation type="submission" date="2020-04" db="EMBL/GenBank/DDBJ databases">
        <title>FDA dAtabase for Regulatory Grade micrObial Sequences (FDA-ARGOS): Supporting development and validation of Infectious Disease Dx tests.</title>
        <authorList>
            <person name="Sciortino C."/>
            <person name="Tallon L."/>
            <person name="Sadzewicz L."/>
            <person name="Vavikolanu K."/>
            <person name="Mehta A."/>
            <person name="Aluvathingal J."/>
            <person name="Nadendla S."/>
            <person name="Nandy P."/>
            <person name="Geyer C."/>
            <person name="Yan Y."/>
            <person name="Sichtig H."/>
        </authorList>
    </citation>
    <scope>NUCLEOTIDE SEQUENCE [LARGE SCALE GENOMIC DNA]</scope>
    <source>
        <strain evidence="2 3">FDAARGOS_633</strain>
    </source>
</reference>
<dbReference type="Proteomes" id="UP000500870">
    <property type="component" value="Chromosome 1"/>
</dbReference>
<dbReference type="EMBL" id="CP050898">
    <property type="protein sequence ID" value="QIX22883.1"/>
    <property type="molecule type" value="Genomic_DNA"/>
</dbReference>
<dbReference type="Gene3D" id="6.10.10.120">
    <property type="entry name" value="Antitoxin ParD1-like"/>
    <property type="match status" value="1"/>
</dbReference>
<dbReference type="NCBIfam" id="TIGR02606">
    <property type="entry name" value="antidote_CC2985"/>
    <property type="match status" value="1"/>
</dbReference>
<evidence type="ECO:0000313" key="3">
    <source>
        <dbReference type="Proteomes" id="UP000500870"/>
    </source>
</evidence>
<gene>
    <name evidence="1" type="ORF">FOB26_18100</name>
    <name evidence="2" type="ORF">FOB41_17910</name>
</gene>
<dbReference type="AlphaFoldDB" id="A0A1L9CHU1"/>
<keyword evidence="4" id="KW-1185">Reference proteome</keyword>
<dbReference type="EMBL" id="JABRWM010000006">
    <property type="protein sequence ID" value="NRF20972.1"/>
    <property type="molecule type" value="Genomic_DNA"/>
</dbReference>
<dbReference type="GeneID" id="61454371"/>
<dbReference type="Pfam" id="PF03693">
    <property type="entry name" value="ParD_antitoxin"/>
    <property type="match status" value="1"/>
</dbReference>
<dbReference type="InterPro" id="IPR038296">
    <property type="entry name" value="ParD_sf"/>
</dbReference>
<evidence type="ECO:0000313" key="2">
    <source>
        <dbReference type="EMBL" id="QIX22883.1"/>
    </source>
</evidence>
<evidence type="ECO:0000313" key="4">
    <source>
        <dbReference type="Proteomes" id="UP001155820"/>
    </source>
</evidence>
<organism evidence="1 4">
    <name type="scientific">Agrobacterium pusense</name>
    <dbReference type="NCBI Taxonomy" id="648995"/>
    <lineage>
        <taxon>Bacteria</taxon>
        <taxon>Pseudomonadati</taxon>
        <taxon>Pseudomonadota</taxon>
        <taxon>Alphaproteobacteria</taxon>
        <taxon>Hyphomicrobiales</taxon>
        <taxon>Rhizobiaceae</taxon>
        <taxon>Rhizobium/Agrobacterium group</taxon>
        <taxon>Agrobacterium</taxon>
    </lineage>
</organism>
<sequence>MPEIHLSEQDEKFIEEQVAAGVYSDADAVISAGLRLLGSDEGKKAALKLLLQEGIDDADAGRVHSYRSRDAFLSDIKNLSAQQKTGTDH</sequence>
<dbReference type="RefSeq" id="WP_006700150.1">
    <property type="nucleotide sequence ID" value="NZ_CP039894.1"/>
</dbReference>
<dbReference type="Proteomes" id="UP001155820">
    <property type="component" value="Unassembled WGS sequence"/>
</dbReference>
<dbReference type="InterPro" id="IPR022789">
    <property type="entry name" value="ParD"/>
</dbReference>
<name>A0A1L9CHU1_9HYPH</name>
<proteinExistence type="predicted"/>